<dbReference type="Pfam" id="PF17668">
    <property type="entry name" value="Acetyltransf_17"/>
    <property type="match status" value="1"/>
</dbReference>
<keyword evidence="2" id="KW-0012">Acyltransferase</keyword>
<dbReference type="AlphaFoldDB" id="A0A921K0E7"/>
<dbReference type="Gene3D" id="3.40.630.30">
    <property type="match status" value="2"/>
</dbReference>
<dbReference type="InterPro" id="IPR041380">
    <property type="entry name" value="Acetyltransf_17"/>
</dbReference>
<dbReference type="PROSITE" id="PS51186">
    <property type="entry name" value="GNAT"/>
    <property type="match status" value="1"/>
</dbReference>
<dbReference type="Pfam" id="PF13530">
    <property type="entry name" value="SCP2_2"/>
    <property type="match status" value="1"/>
</dbReference>
<dbReference type="GO" id="GO:0034069">
    <property type="term" value="F:aminoglycoside N-acetyltransferase activity"/>
    <property type="evidence" value="ECO:0007669"/>
    <property type="project" value="TreeGrafter"/>
</dbReference>
<feature type="domain" description="N-acetyltransferase" evidence="1">
    <location>
        <begin position="2"/>
        <end position="148"/>
    </location>
</feature>
<dbReference type="InterPro" id="IPR000182">
    <property type="entry name" value="GNAT_dom"/>
</dbReference>
<reference evidence="2" key="2">
    <citation type="submission" date="2021-09" db="EMBL/GenBank/DDBJ databases">
        <authorList>
            <person name="Gilroy R."/>
        </authorList>
    </citation>
    <scope>NUCLEOTIDE SEQUENCE</scope>
    <source>
        <strain evidence="2">CHK174-6876</strain>
    </source>
</reference>
<dbReference type="EC" id="2.3.1.-" evidence="2"/>
<dbReference type="PANTHER" id="PTHR37817">
    <property type="entry name" value="N-ACETYLTRANSFERASE EIS"/>
    <property type="match status" value="1"/>
</dbReference>
<organism evidence="2 3">
    <name type="scientific">Ligilactobacillus acidipiscis</name>
    <dbReference type="NCBI Taxonomy" id="89059"/>
    <lineage>
        <taxon>Bacteria</taxon>
        <taxon>Bacillati</taxon>
        <taxon>Bacillota</taxon>
        <taxon>Bacilli</taxon>
        <taxon>Lactobacillales</taxon>
        <taxon>Lactobacillaceae</taxon>
        <taxon>Ligilactobacillus</taxon>
    </lineage>
</organism>
<keyword evidence="2" id="KW-0808">Transferase</keyword>
<dbReference type="Proteomes" id="UP000707535">
    <property type="component" value="Unassembled WGS sequence"/>
</dbReference>
<gene>
    <name evidence="2" type="ORF">K8V00_04425</name>
</gene>
<dbReference type="SUPFAM" id="SSF55729">
    <property type="entry name" value="Acyl-CoA N-acyltransferases (Nat)"/>
    <property type="match status" value="1"/>
</dbReference>
<evidence type="ECO:0000313" key="2">
    <source>
        <dbReference type="EMBL" id="HJE96847.1"/>
    </source>
</evidence>
<dbReference type="Pfam" id="PF13527">
    <property type="entry name" value="Acetyltransf_9"/>
    <property type="match status" value="1"/>
</dbReference>
<evidence type="ECO:0000313" key="3">
    <source>
        <dbReference type="Proteomes" id="UP000707535"/>
    </source>
</evidence>
<dbReference type="InterPro" id="IPR036527">
    <property type="entry name" value="SCP2_sterol-bd_dom_sf"/>
</dbReference>
<dbReference type="InterPro" id="IPR051554">
    <property type="entry name" value="Acetyltransferase_Eis"/>
</dbReference>
<accession>A0A921K0E7</accession>
<dbReference type="GO" id="GO:0030649">
    <property type="term" value="P:aminoglycoside antibiotic catabolic process"/>
    <property type="evidence" value="ECO:0007669"/>
    <property type="project" value="TreeGrafter"/>
</dbReference>
<proteinExistence type="predicted"/>
<sequence length="394" mass="45708">MPQFRLNSAEDFEKFYQLYLYAFNALDEPSRRKYFFERCQHGLIYGIKQGEKLTSGLYSLPFRVDFHGTKYLMNGIGDVATAPESAGQGGASTLLQAALNEMSANKVTLSYLAPFSFKYYRRFGYEQVFNHLQYSLNNKNIPAFRPRVNQGHVTRGKMKDHLPEIVQMYERTAKNGLMGGLLRDMWWWDYLPLKNKWLTGVYYDEQEQVSGYVIYELTQEQLVVKEMIYATNTAFEHLLSFIFNHKNSVRKFIFDSPDPTYHGSLLSEPYVLDARVVPYMMVRIVDIKDFLLRYPYVKKDFEPFAFGIEDQNLPQNSGLWELSSKKGMVKVNKLSDLAADYPEKITIQELTKALFGTEKMKTIVMEGKADLSFETATLLDDILVNEPPKLVDYF</sequence>
<dbReference type="EMBL" id="DYXG01000037">
    <property type="protein sequence ID" value="HJE96847.1"/>
    <property type="molecule type" value="Genomic_DNA"/>
</dbReference>
<dbReference type="PANTHER" id="PTHR37817:SF1">
    <property type="entry name" value="N-ACETYLTRANSFERASE EIS"/>
    <property type="match status" value="1"/>
</dbReference>
<comment type="caution">
    <text evidence="2">The sequence shown here is derived from an EMBL/GenBank/DDBJ whole genome shotgun (WGS) entry which is preliminary data.</text>
</comment>
<dbReference type="SUPFAM" id="SSF55718">
    <property type="entry name" value="SCP-like"/>
    <property type="match status" value="1"/>
</dbReference>
<dbReference type="RefSeq" id="WP_270334655.1">
    <property type="nucleotide sequence ID" value="NZ_JAQDEX010000014.1"/>
</dbReference>
<dbReference type="InterPro" id="IPR025559">
    <property type="entry name" value="Eis_dom"/>
</dbReference>
<protein>
    <submittedName>
        <fullName evidence="2">GNAT family N-acetyltransferase</fullName>
        <ecNumber evidence="2">2.3.1.-</ecNumber>
    </submittedName>
</protein>
<name>A0A921K0E7_9LACO</name>
<evidence type="ECO:0000259" key="1">
    <source>
        <dbReference type="PROSITE" id="PS51186"/>
    </source>
</evidence>
<dbReference type="Gene3D" id="3.30.1050.10">
    <property type="entry name" value="SCP2 sterol-binding domain"/>
    <property type="match status" value="1"/>
</dbReference>
<dbReference type="InterPro" id="IPR016181">
    <property type="entry name" value="Acyl_CoA_acyltransferase"/>
</dbReference>
<reference evidence="2" key="1">
    <citation type="journal article" date="2021" name="PeerJ">
        <title>Extensive microbial diversity within the chicken gut microbiome revealed by metagenomics and culture.</title>
        <authorList>
            <person name="Gilroy R."/>
            <person name="Ravi A."/>
            <person name="Getino M."/>
            <person name="Pursley I."/>
            <person name="Horton D.L."/>
            <person name="Alikhan N.F."/>
            <person name="Baker D."/>
            <person name="Gharbi K."/>
            <person name="Hall N."/>
            <person name="Watson M."/>
            <person name="Adriaenssens E.M."/>
            <person name="Foster-Nyarko E."/>
            <person name="Jarju S."/>
            <person name="Secka A."/>
            <person name="Antonio M."/>
            <person name="Oren A."/>
            <person name="Chaudhuri R.R."/>
            <person name="La Ragione R."/>
            <person name="Hildebrand F."/>
            <person name="Pallen M.J."/>
        </authorList>
    </citation>
    <scope>NUCLEOTIDE SEQUENCE</scope>
    <source>
        <strain evidence="2">CHK174-6876</strain>
    </source>
</reference>